<dbReference type="RefSeq" id="WP_323577851.1">
    <property type="nucleotide sequence ID" value="NZ_JAYGJQ010000002.1"/>
</dbReference>
<name>A0ABU5VXN1_9BACT</name>
<organism evidence="1 2">
    <name type="scientific">Bacteriovorax antarcticus</name>
    <dbReference type="NCBI Taxonomy" id="3088717"/>
    <lineage>
        <taxon>Bacteria</taxon>
        <taxon>Pseudomonadati</taxon>
        <taxon>Bdellovibrionota</taxon>
        <taxon>Bacteriovoracia</taxon>
        <taxon>Bacteriovoracales</taxon>
        <taxon>Bacteriovoracaceae</taxon>
        <taxon>Bacteriovorax</taxon>
    </lineage>
</organism>
<comment type="caution">
    <text evidence="1">The sequence shown here is derived from an EMBL/GenBank/DDBJ whole genome shotgun (WGS) entry which is preliminary data.</text>
</comment>
<dbReference type="InterPro" id="IPR036249">
    <property type="entry name" value="Thioredoxin-like_sf"/>
</dbReference>
<sequence length="111" mass="12883">MKAQRLKTFSDFLRRAEIIPHALLVITEDDSDACDRAILELRSLNYDIPFYELNLSDNPNLKEELNRYCDIDGLPTFIYFRGKKMVSQIVGFDKSNNFSQFLTSAVQVEQL</sequence>
<dbReference type="CDD" id="cd02947">
    <property type="entry name" value="TRX_family"/>
    <property type="match status" value="1"/>
</dbReference>
<accession>A0ABU5VXN1</accession>
<gene>
    <name evidence="1" type="ORF">SHI21_15915</name>
</gene>
<proteinExistence type="predicted"/>
<dbReference type="SUPFAM" id="SSF52833">
    <property type="entry name" value="Thioredoxin-like"/>
    <property type="match status" value="1"/>
</dbReference>
<evidence type="ECO:0000313" key="2">
    <source>
        <dbReference type="Proteomes" id="UP001302274"/>
    </source>
</evidence>
<dbReference type="EMBL" id="JAYGJQ010000002">
    <property type="protein sequence ID" value="MEA9357717.1"/>
    <property type="molecule type" value="Genomic_DNA"/>
</dbReference>
<evidence type="ECO:0000313" key="1">
    <source>
        <dbReference type="EMBL" id="MEA9357717.1"/>
    </source>
</evidence>
<protein>
    <submittedName>
        <fullName evidence="1">Thioredoxin family protein</fullName>
    </submittedName>
</protein>
<dbReference type="Proteomes" id="UP001302274">
    <property type="component" value="Unassembled WGS sequence"/>
</dbReference>
<keyword evidence="2" id="KW-1185">Reference proteome</keyword>
<reference evidence="1 2" key="1">
    <citation type="submission" date="2023-11" db="EMBL/GenBank/DDBJ databases">
        <title>A Novel Polar Bacteriovorax (B. antarcticus) Isolated from the Biocrust in Antarctica.</title>
        <authorList>
            <person name="Mun W."/>
            <person name="Choi S.Y."/>
            <person name="Mitchell R.J."/>
        </authorList>
    </citation>
    <scope>NUCLEOTIDE SEQUENCE [LARGE SCALE GENOMIC DNA]</scope>
    <source>
        <strain evidence="1 2">PP10</strain>
    </source>
</reference>
<dbReference type="Gene3D" id="3.40.30.10">
    <property type="entry name" value="Glutaredoxin"/>
    <property type="match status" value="1"/>
</dbReference>